<dbReference type="InterPro" id="IPR004360">
    <property type="entry name" value="Glyas_Fos-R_dOase_dom"/>
</dbReference>
<dbReference type="PROSITE" id="PS51819">
    <property type="entry name" value="VOC"/>
    <property type="match status" value="1"/>
</dbReference>
<dbReference type="Proteomes" id="UP000675431">
    <property type="component" value="Unassembled WGS sequence"/>
</dbReference>
<protein>
    <submittedName>
        <fullName evidence="2">VOC family protein</fullName>
    </submittedName>
</protein>
<sequence>MSKFHLDRVNTVIIPVKDLNESIQFYEEVLQLRKGYVDESMAYFSFGSDGNETTILLHVIDQPEPVEKGIVIELSVDNVVSAITSIKEAGGLVAQEPIDRDWGVKEAIITDPNGYKLWISQPI</sequence>
<dbReference type="Pfam" id="PF00903">
    <property type="entry name" value="Glyoxalase"/>
    <property type="match status" value="1"/>
</dbReference>
<dbReference type="InterPro" id="IPR029068">
    <property type="entry name" value="Glyas_Bleomycin-R_OHBP_Dase"/>
</dbReference>
<keyword evidence="3" id="KW-1185">Reference proteome</keyword>
<reference evidence="2 3" key="1">
    <citation type="submission" date="2021-04" db="EMBL/GenBank/DDBJ databases">
        <title>Allobacillus sp. nov. SKP8-2 isolated from shrimp paste.</title>
        <authorList>
            <person name="Tanasupawat S."/>
            <person name="Yiamsombat S."/>
            <person name="Kanchanasin P."/>
            <person name="Kuncharoen N."/>
        </authorList>
    </citation>
    <scope>NUCLEOTIDE SEQUENCE [LARGE SCALE GENOMIC DNA]</scope>
    <source>
        <strain evidence="2 3">SKP8-2</strain>
    </source>
</reference>
<dbReference type="SUPFAM" id="SSF54593">
    <property type="entry name" value="Glyoxalase/Bleomycin resistance protein/Dihydroxybiphenyl dioxygenase"/>
    <property type="match status" value="1"/>
</dbReference>
<dbReference type="InterPro" id="IPR037523">
    <property type="entry name" value="VOC_core"/>
</dbReference>
<feature type="domain" description="VOC" evidence="1">
    <location>
        <begin position="8"/>
        <end position="122"/>
    </location>
</feature>
<dbReference type="EMBL" id="JAGSIE010000020">
    <property type="protein sequence ID" value="MBR7553919.1"/>
    <property type="molecule type" value="Genomic_DNA"/>
</dbReference>
<name>A0A941CVE7_9BACI</name>
<evidence type="ECO:0000313" key="3">
    <source>
        <dbReference type="Proteomes" id="UP000675431"/>
    </source>
</evidence>
<accession>A0A941CVE7</accession>
<dbReference type="Gene3D" id="3.10.180.10">
    <property type="entry name" value="2,3-Dihydroxybiphenyl 1,2-Dioxygenase, domain 1"/>
    <property type="match status" value="1"/>
</dbReference>
<proteinExistence type="predicted"/>
<evidence type="ECO:0000313" key="2">
    <source>
        <dbReference type="EMBL" id="MBR7553919.1"/>
    </source>
</evidence>
<comment type="caution">
    <text evidence="2">The sequence shown here is derived from an EMBL/GenBank/DDBJ whole genome shotgun (WGS) entry which is preliminary data.</text>
</comment>
<gene>
    <name evidence="2" type="ORF">KC820_07105</name>
</gene>
<dbReference type="AlphaFoldDB" id="A0A941CVE7"/>
<organism evidence="2 3">
    <name type="scientific">Allobacillus saliphilus</name>
    <dbReference type="NCBI Taxonomy" id="2912308"/>
    <lineage>
        <taxon>Bacteria</taxon>
        <taxon>Bacillati</taxon>
        <taxon>Bacillota</taxon>
        <taxon>Bacilli</taxon>
        <taxon>Bacillales</taxon>
        <taxon>Bacillaceae</taxon>
        <taxon>Allobacillus</taxon>
    </lineage>
</organism>
<evidence type="ECO:0000259" key="1">
    <source>
        <dbReference type="PROSITE" id="PS51819"/>
    </source>
</evidence>
<dbReference type="RefSeq" id="WP_212369720.1">
    <property type="nucleotide sequence ID" value="NZ_JAGSIE010000020.1"/>
</dbReference>